<gene>
    <name evidence="1" type="ordered locus">Lebu_0840</name>
</gene>
<dbReference type="KEGG" id="lba:Lebu_0840"/>
<protein>
    <submittedName>
        <fullName evidence="1">Uncharacterized protein</fullName>
    </submittedName>
</protein>
<name>C7N9B7_LEPBD</name>
<dbReference type="OrthoDB" id="573082at2"/>
<evidence type="ECO:0000313" key="1">
    <source>
        <dbReference type="EMBL" id="ACV38748.1"/>
    </source>
</evidence>
<accession>C7N9B7</accession>
<proteinExistence type="predicted"/>
<dbReference type="AlphaFoldDB" id="C7N9B7"/>
<dbReference type="RefSeq" id="WP_015769096.1">
    <property type="nucleotide sequence ID" value="NC_013192.1"/>
</dbReference>
<sequence length="71" mass="8253">MKSRLYRTLAVLETDGNNIREPYSKFLGDGIYEVRVQQVNNIARVLYFFVVNKKIILTNGFIKKSQKTPKS</sequence>
<organism evidence="1 2">
    <name type="scientific">Leptotrichia buccalis (strain ATCC 14201 / DSM 1135 / JCM 12969 / NCTC 10249 / C-1013-b)</name>
    <dbReference type="NCBI Taxonomy" id="523794"/>
    <lineage>
        <taxon>Bacteria</taxon>
        <taxon>Fusobacteriati</taxon>
        <taxon>Fusobacteriota</taxon>
        <taxon>Fusobacteriia</taxon>
        <taxon>Fusobacteriales</taxon>
        <taxon>Leptotrichiaceae</taxon>
        <taxon>Leptotrichia</taxon>
    </lineage>
</organism>
<keyword evidence="2" id="KW-1185">Reference proteome</keyword>
<reference evidence="1 2" key="1">
    <citation type="journal article" date="2009" name="Stand. Genomic Sci.">
        <title>Complete genome sequence of Leptotrichia buccalis type strain (C-1013-b).</title>
        <authorList>
            <person name="Ivanova N."/>
            <person name="Gronow S."/>
            <person name="Lapidus A."/>
            <person name="Copeland A."/>
            <person name="Glavina Del Rio T."/>
            <person name="Nolan M."/>
            <person name="Lucas S."/>
            <person name="Chen F."/>
            <person name="Tice H."/>
            <person name="Cheng J.F."/>
            <person name="Saunders E."/>
            <person name="Bruce D."/>
            <person name="Goodwin L."/>
            <person name="Brettin T."/>
            <person name="Detter J.C."/>
            <person name="Han C."/>
            <person name="Pitluck S."/>
            <person name="Mikhailova N."/>
            <person name="Pati A."/>
            <person name="Mavrommatis K."/>
            <person name="Chen A."/>
            <person name="Palaniappan K."/>
            <person name="Land M."/>
            <person name="Hauser L."/>
            <person name="Chang Y.J."/>
            <person name="Jeffries C.D."/>
            <person name="Chain P."/>
            <person name="Rohde C."/>
            <person name="Goker M."/>
            <person name="Bristow J."/>
            <person name="Eisen J.A."/>
            <person name="Markowitz V."/>
            <person name="Hugenholtz P."/>
            <person name="Kyrpides N.C."/>
            <person name="Klenk H.P."/>
        </authorList>
    </citation>
    <scope>NUCLEOTIDE SEQUENCE [LARGE SCALE GENOMIC DNA]</scope>
    <source>
        <strain evidence="2">ATCC 14201 / DSM 1135 / JCM 12969 / NCTC 10249 / C-1013-b</strain>
    </source>
</reference>
<dbReference type="Proteomes" id="UP000001910">
    <property type="component" value="Chromosome"/>
</dbReference>
<dbReference type="EMBL" id="CP001685">
    <property type="protein sequence ID" value="ACV38748.1"/>
    <property type="molecule type" value="Genomic_DNA"/>
</dbReference>
<dbReference type="eggNOG" id="COG4679">
    <property type="taxonomic scope" value="Bacteria"/>
</dbReference>
<dbReference type="Pfam" id="PF05973">
    <property type="entry name" value="Gp49"/>
    <property type="match status" value="1"/>
</dbReference>
<dbReference type="InterPro" id="IPR009241">
    <property type="entry name" value="HigB-like"/>
</dbReference>
<evidence type="ECO:0000313" key="2">
    <source>
        <dbReference type="Proteomes" id="UP000001910"/>
    </source>
</evidence>
<dbReference type="HOGENOM" id="CLU_2735077_0_0_0"/>